<protein>
    <recommendedName>
        <fullName evidence="5">Right handed beta helix region</fullName>
    </recommendedName>
</protein>
<keyword evidence="4" id="KW-1185">Reference proteome</keyword>
<sequence>MKTLLTPILLGLTLSVSAQTIRIVDNNSNAPTGDNVYATLQAAADAASAGDSIYIQPSPTTYGSIVVEKELHLIGIGFNLTKDLPHSSRITNITLRSNSDNTENASNSTITGLHLSNIYLTRNTNGGPVFTLDAVSIHNNLITSITWQTSGSNTIPVTNMVIFDNQITSGITFQREVDGVIIRNNLLQGLTTFESSNPNNAFIQNNIILSGIRKYSEGDVLIIQNNNFIGQNGSNNAFSTIMLDALVSNNIFYGRTPSLASGGGSTSTNFQRNVFDNNLSFETGNNELPPSGGGVSNSGNANNLEGISPDFNGTIPVLNTWSSSYDFSLDPTSAAVDAGSDGSDIGITGGPYPMTPNFSLKTSSLPTIESFNVSTVINPDDDLDVSVQAKSN</sequence>
<reference evidence="3 4" key="1">
    <citation type="submission" date="2017-06" db="EMBL/GenBank/DDBJ databases">
        <authorList>
            <person name="Kim H.J."/>
            <person name="Triplett B.A."/>
        </authorList>
    </citation>
    <scope>NUCLEOTIDE SEQUENCE [LARGE SCALE GENOMIC DNA]</scope>
    <source>
        <strain evidence="3 4">DSM 19307</strain>
    </source>
</reference>
<feature type="region of interest" description="Disordered" evidence="1">
    <location>
        <begin position="281"/>
        <end position="304"/>
    </location>
</feature>
<evidence type="ECO:0008006" key="5">
    <source>
        <dbReference type="Google" id="ProtNLM"/>
    </source>
</evidence>
<evidence type="ECO:0000313" key="3">
    <source>
        <dbReference type="EMBL" id="SNT19036.1"/>
    </source>
</evidence>
<dbReference type="SUPFAM" id="SSF51126">
    <property type="entry name" value="Pectin lyase-like"/>
    <property type="match status" value="1"/>
</dbReference>
<evidence type="ECO:0000256" key="1">
    <source>
        <dbReference type="SAM" id="MobiDB-lite"/>
    </source>
</evidence>
<dbReference type="Gene3D" id="2.160.20.10">
    <property type="entry name" value="Single-stranded right-handed beta-helix, Pectin lyase-like"/>
    <property type="match status" value="1"/>
</dbReference>
<dbReference type="Proteomes" id="UP000198393">
    <property type="component" value="Unassembled WGS sequence"/>
</dbReference>
<keyword evidence="2" id="KW-0732">Signal</keyword>
<proteinExistence type="predicted"/>
<name>A0A239KKZ6_EKHLU</name>
<dbReference type="OrthoDB" id="669576at2"/>
<dbReference type="RefSeq" id="WP_089357436.1">
    <property type="nucleotide sequence ID" value="NZ_FZPD01000004.1"/>
</dbReference>
<organism evidence="3 4">
    <name type="scientific">Ekhidna lutea</name>
    <dbReference type="NCBI Taxonomy" id="447679"/>
    <lineage>
        <taxon>Bacteria</taxon>
        <taxon>Pseudomonadati</taxon>
        <taxon>Bacteroidota</taxon>
        <taxon>Cytophagia</taxon>
        <taxon>Cytophagales</taxon>
        <taxon>Reichenbachiellaceae</taxon>
        <taxon>Ekhidna</taxon>
    </lineage>
</organism>
<evidence type="ECO:0000256" key="2">
    <source>
        <dbReference type="SAM" id="SignalP"/>
    </source>
</evidence>
<dbReference type="EMBL" id="FZPD01000004">
    <property type="protein sequence ID" value="SNT19036.1"/>
    <property type="molecule type" value="Genomic_DNA"/>
</dbReference>
<dbReference type="InterPro" id="IPR012334">
    <property type="entry name" value="Pectin_lyas_fold"/>
</dbReference>
<dbReference type="AlphaFoldDB" id="A0A239KKZ6"/>
<accession>A0A239KKZ6</accession>
<feature type="chain" id="PRO_5013371659" description="Right handed beta helix region" evidence="2">
    <location>
        <begin position="19"/>
        <end position="392"/>
    </location>
</feature>
<dbReference type="InterPro" id="IPR011050">
    <property type="entry name" value="Pectin_lyase_fold/virulence"/>
</dbReference>
<gene>
    <name evidence="3" type="ORF">SAMN05421640_2754</name>
</gene>
<feature type="signal peptide" evidence="2">
    <location>
        <begin position="1"/>
        <end position="18"/>
    </location>
</feature>
<evidence type="ECO:0000313" key="4">
    <source>
        <dbReference type="Proteomes" id="UP000198393"/>
    </source>
</evidence>